<dbReference type="Gramene" id="ONIVA01G20100.1">
    <property type="protein sequence ID" value="ONIVA01G20100.1"/>
    <property type="gene ID" value="ONIVA01G20100"/>
</dbReference>
<evidence type="ECO:0000259" key="5">
    <source>
        <dbReference type="PROSITE" id="PS50026"/>
    </source>
</evidence>
<evidence type="ECO:0008006" key="9">
    <source>
        <dbReference type="Google" id="ProtNLM"/>
    </source>
</evidence>
<dbReference type="Pfam" id="PF13639">
    <property type="entry name" value="zf-RING_2"/>
    <property type="match status" value="1"/>
</dbReference>
<keyword evidence="4" id="KW-0812">Transmembrane</keyword>
<keyword evidence="2" id="KW-0863">Zinc-finger</keyword>
<reference evidence="7" key="2">
    <citation type="submission" date="2018-04" db="EMBL/GenBank/DDBJ databases">
        <title>OnivRS2 (Oryza nivara Reference Sequence Version 2).</title>
        <authorList>
            <person name="Zhang J."/>
            <person name="Kudrna D."/>
            <person name="Lee S."/>
            <person name="Talag J."/>
            <person name="Rajasekar S."/>
            <person name="Welchert J."/>
            <person name="Hsing Y.-I."/>
            <person name="Wing R.A."/>
        </authorList>
    </citation>
    <scope>NUCLEOTIDE SEQUENCE [LARGE SCALE GENOMIC DNA]</scope>
</reference>
<dbReference type="Proteomes" id="UP000006591">
    <property type="component" value="Chromosome 1"/>
</dbReference>
<dbReference type="Gene3D" id="3.30.40.10">
    <property type="entry name" value="Zinc/RING finger domain, C3HC4 (zinc finger)"/>
    <property type="match status" value="1"/>
</dbReference>
<evidence type="ECO:0000313" key="7">
    <source>
        <dbReference type="EnsemblPlants" id="ONIVA01G20100.1"/>
    </source>
</evidence>
<dbReference type="SUPFAM" id="SSF57850">
    <property type="entry name" value="RING/U-box"/>
    <property type="match status" value="1"/>
</dbReference>
<keyword evidence="8" id="KW-1185">Reference proteome</keyword>
<dbReference type="InterPro" id="IPR000742">
    <property type="entry name" value="EGF"/>
</dbReference>
<feature type="transmembrane region" description="Helical" evidence="4">
    <location>
        <begin position="508"/>
        <end position="528"/>
    </location>
</feature>
<protein>
    <recommendedName>
        <fullName evidence="9">RING-type domain-containing protein</fullName>
    </recommendedName>
</protein>
<dbReference type="PANTHER" id="PTHR33881:SF18">
    <property type="entry name" value="OS11G0582000 PROTEIN"/>
    <property type="match status" value="1"/>
</dbReference>
<evidence type="ECO:0000256" key="2">
    <source>
        <dbReference type="PROSITE-ProRule" id="PRU00175"/>
    </source>
</evidence>
<keyword evidence="4" id="KW-0472">Membrane</keyword>
<evidence type="ECO:0000256" key="3">
    <source>
        <dbReference type="SAM" id="MobiDB-lite"/>
    </source>
</evidence>
<accession>A0A0E0FME9</accession>
<dbReference type="GO" id="GO:0008270">
    <property type="term" value="F:zinc ion binding"/>
    <property type="evidence" value="ECO:0007669"/>
    <property type="project" value="UniProtKB-KW"/>
</dbReference>
<sequence length="529" mass="57410">MEDISCQGRKASKTPRHVVVVFLVAVAEFPPPSRALGINRREKFLRALSHPPTPHRGDDDEEEMLPGVELARRRRVHYHGDGAAAGAGFGEHHHGHYNYFHQQHHRQAVASAEAGAGAGGEVSPAVAARIRLEEKLRGAAAAPSSSLSRWGRRFRDRDGSTTSRQQNNQQEQQIQLPAEPRPTPKPSMTMLEAPSTRKAPRREMRRTLSKADLCAVCLDEVRERHQRVTRLPCSHKYHSECVLPWLAIQPDCPCCRTQVPSVDSLFVHEKVPTQRLTLSFKPFNLREAKNTRHIIAPATASTAARYYISASTKPPNAMIAMLPDGAGAQNGDGSRCSKVRCGMGSCSESSDYVFGFACRCNPGWSRYHLGNLQFPFLPCVIPNCTINYSCQNGSSSPLPSPSPPPPPPPPPAMPSLTNLSIYDPCLLQYCGDGGSCERSSEFGHRCACHDGFQNLLNDTSYPCYRQCSLGSDCSGLGISMFNGSQPGTAPPAPFSFTVKKSGAAASSLLPAGGGVLLHLLLVLVSSMIG</sequence>
<dbReference type="PANTHER" id="PTHR33881">
    <property type="entry name" value="NEUROGENIC LOCUS NOTCH-LIKE PROTEIN"/>
    <property type="match status" value="1"/>
</dbReference>
<dbReference type="FunFam" id="3.30.40.10:FF:000611">
    <property type="entry name" value="Zinc finger family protein"/>
    <property type="match status" value="1"/>
</dbReference>
<comment type="caution">
    <text evidence="1">Lacks conserved residue(s) required for the propagation of feature annotation.</text>
</comment>
<dbReference type="InterPro" id="IPR001841">
    <property type="entry name" value="Znf_RING"/>
</dbReference>
<keyword evidence="2" id="KW-0479">Metal-binding</keyword>
<dbReference type="InterPro" id="IPR013083">
    <property type="entry name" value="Znf_RING/FYVE/PHD"/>
</dbReference>
<dbReference type="PROSITE" id="PS50089">
    <property type="entry name" value="ZF_RING_2"/>
    <property type="match status" value="1"/>
</dbReference>
<keyword evidence="1" id="KW-0245">EGF-like domain</keyword>
<feature type="region of interest" description="Disordered" evidence="3">
    <location>
        <begin position="136"/>
        <end position="204"/>
    </location>
</feature>
<keyword evidence="4" id="KW-1133">Transmembrane helix</keyword>
<keyword evidence="2" id="KW-0862">Zinc</keyword>
<dbReference type="EnsemblPlants" id="ONIVA01G20100.1">
    <property type="protein sequence ID" value="ONIVA01G20100.1"/>
    <property type="gene ID" value="ONIVA01G20100"/>
</dbReference>
<dbReference type="AlphaFoldDB" id="A0A0E0FME9"/>
<dbReference type="PROSITE" id="PS50026">
    <property type="entry name" value="EGF_3"/>
    <property type="match status" value="1"/>
</dbReference>
<evidence type="ECO:0000256" key="4">
    <source>
        <dbReference type="SAM" id="Phobius"/>
    </source>
</evidence>
<reference evidence="7" key="1">
    <citation type="submission" date="2015-04" db="UniProtKB">
        <authorList>
            <consortium name="EnsemblPlants"/>
        </authorList>
    </citation>
    <scope>IDENTIFICATION</scope>
    <source>
        <strain evidence="7">SL10</strain>
    </source>
</reference>
<proteinExistence type="predicted"/>
<feature type="compositionally biased region" description="Low complexity" evidence="3">
    <location>
        <begin position="165"/>
        <end position="175"/>
    </location>
</feature>
<evidence type="ECO:0000313" key="8">
    <source>
        <dbReference type="Proteomes" id="UP000006591"/>
    </source>
</evidence>
<dbReference type="eggNOG" id="KOG0800">
    <property type="taxonomic scope" value="Eukaryota"/>
</dbReference>
<dbReference type="HOGENOM" id="CLU_515262_0_0_1"/>
<organism evidence="7">
    <name type="scientific">Oryza nivara</name>
    <name type="common">Indian wild rice</name>
    <name type="synonym">Oryza sativa f. spontanea</name>
    <dbReference type="NCBI Taxonomy" id="4536"/>
    <lineage>
        <taxon>Eukaryota</taxon>
        <taxon>Viridiplantae</taxon>
        <taxon>Streptophyta</taxon>
        <taxon>Embryophyta</taxon>
        <taxon>Tracheophyta</taxon>
        <taxon>Spermatophyta</taxon>
        <taxon>Magnoliopsida</taxon>
        <taxon>Liliopsida</taxon>
        <taxon>Poales</taxon>
        <taxon>Poaceae</taxon>
        <taxon>BOP clade</taxon>
        <taxon>Oryzoideae</taxon>
        <taxon>Oryzeae</taxon>
        <taxon>Oryzinae</taxon>
        <taxon>Oryza</taxon>
    </lineage>
</organism>
<evidence type="ECO:0000259" key="6">
    <source>
        <dbReference type="PROSITE" id="PS50089"/>
    </source>
</evidence>
<evidence type="ECO:0000256" key="1">
    <source>
        <dbReference type="PROSITE-ProRule" id="PRU00076"/>
    </source>
</evidence>
<feature type="domain" description="EGF-like" evidence="5">
    <location>
        <begin position="421"/>
        <end position="458"/>
    </location>
</feature>
<name>A0A0E0FME9_ORYNI</name>
<dbReference type="SMART" id="SM00184">
    <property type="entry name" value="RING"/>
    <property type="match status" value="1"/>
</dbReference>
<feature type="domain" description="RING-type" evidence="6">
    <location>
        <begin position="214"/>
        <end position="256"/>
    </location>
</feature>